<proteinExistence type="predicted"/>
<dbReference type="SUPFAM" id="SSF48695">
    <property type="entry name" value="Multiheme cytochromes"/>
    <property type="match status" value="1"/>
</dbReference>
<reference evidence="6 7" key="1">
    <citation type="submission" date="2019-03" db="EMBL/GenBank/DDBJ databases">
        <title>Deep-cultivation of Planctomycetes and their phenomic and genomic characterization uncovers novel biology.</title>
        <authorList>
            <person name="Wiegand S."/>
            <person name="Jogler M."/>
            <person name="Boedeker C."/>
            <person name="Pinto D."/>
            <person name="Vollmers J."/>
            <person name="Rivas-Marin E."/>
            <person name="Kohn T."/>
            <person name="Peeters S.H."/>
            <person name="Heuer A."/>
            <person name="Rast P."/>
            <person name="Oberbeckmann S."/>
            <person name="Bunk B."/>
            <person name="Jeske O."/>
            <person name="Meyerdierks A."/>
            <person name="Storesund J.E."/>
            <person name="Kallscheuer N."/>
            <person name="Luecker S."/>
            <person name="Lage O.M."/>
            <person name="Pohl T."/>
            <person name="Merkel B.J."/>
            <person name="Hornburger P."/>
            <person name="Mueller R.-W."/>
            <person name="Bruemmer F."/>
            <person name="Labrenz M."/>
            <person name="Spormann A.M."/>
            <person name="Op den Camp H."/>
            <person name="Overmann J."/>
            <person name="Amann R."/>
            <person name="Jetten M.S.M."/>
            <person name="Mascher T."/>
            <person name="Medema M.H."/>
            <person name="Devos D.P."/>
            <person name="Kaster A.-K."/>
            <person name="Ovreas L."/>
            <person name="Rohde M."/>
            <person name="Galperin M.Y."/>
            <person name="Jogler C."/>
        </authorList>
    </citation>
    <scope>NUCLEOTIDE SEQUENCE [LARGE SCALE GENOMIC DNA]</scope>
    <source>
        <strain evidence="6 7">Enr13</strain>
    </source>
</reference>
<dbReference type="EMBL" id="CP037423">
    <property type="protein sequence ID" value="QDV44657.1"/>
    <property type="molecule type" value="Genomic_DNA"/>
</dbReference>
<feature type="domain" description="Cytochrome c" evidence="5">
    <location>
        <begin position="252"/>
        <end position="324"/>
    </location>
</feature>
<feature type="domain" description="Cytochrome c" evidence="5">
    <location>
        <begin position="125"/>
        <end position="237"/>
    </location>
</feature>
<dbReference type="AlphaFoldDB" id="A0A518HV25"/>
<dbReference type="KEGG" id="snep:Enr13x_45250"/>
<dbReference type="GO" id="GO:0020037">
    <property type="term" value="F:heme binding"/>
    <property type="evidence" value="ECO:0007669"/>
    <property type="project" value="InterPro"/>
</dbReference>
<evidence type="ECO:0000256" key="2">
    <source>
        <dbReference type="ARBA" id="ARBA00022723"/>
    </source>
</evidence>
<dbReference type="InterPro" id="IPR036280">
    <property type="entry name" value="Multihaem_cyt_sf"/>
</dbReference>
<evidence type="ECO:0000313" key="7">
    <source>
        <dbReference type="Proteomes" id="UP000319004"/>
    </source>
</evidence>
<dbReference type="InterPro" id="IPR036909">
    <property type="entry name" value="Cyt_c-like_dom_sf"/>
</dbReference>
<gene>
    <name evidence="6" type="ORF">Enr13x_45250</name>
</gene>
<evidence type="ECO:0000256" key="3">
    <source>
        <dbReference type="ARBA" id="ARBA00023004"/>
    </source>
</evidence>
<evidence type="ECO:0000313" key="6">
    <source>
        <dbReference type="EMBL" id="QDV44657.1"/>
    </source>
</evidence>
<dbReference type="SUPFAM" id="SSF46626">
    <property type="entry name" value="Cytochrome c"/>
    <property type="match status" value="3"/>
</dbReference>
<feature type="domain" description="Cytochrome c" evidence="5">
    <location>
        <begin position="15"/>
        <end position="103"/>
    </location>
</feature>
<accession>A0A518HV25</accession>
<dbReference type="PROSITE" id="PS51007">
    <property type="entry name" value="CYTC"/>
    <property type="match status" value="4"/>
</dbReference>
<dbReference type="Proteomes" id="UP000319004">
    <property type="component" value="Chromosome"/>
</dbReference>
<dbReference type="GO" id="GO:0009055">
    <property type="term" value="F:electron transfer activity"/>
    <property type="evidence" value="ECO:0007669"/>
    <property type="project" value="InterPro"/>
</dbReference>
<keyword evidence="3 4" id="KW-0408">Iron</keyword>
<sequence>MVSGFDRFARHDELSPTRAGSLLISELSCVSCHASDDDWLKPKRGPRLTGAGNRLQPKWLKQYLADPVAMKPETTMPHVLSTLPESERSEAIDALVAFLGSQQQPFAVIKAGGALPVVHEFWKRGDADRGSKLYHAVGCVACHDPDANYETVESKASAIDELIEQLDPEEIADLGLASEARPVDSVPHGDLVSKYSLRSLTMMLLNPTKTRPSARMPSLRLTPLEAADIAAHLLRNQTSNQIDMQPNVAPKAMVDKGRALFVQLRCASCHDASDALTAAAAKPLSQLNAAAESSCMKNPSGEMPRYGLDDEQRRAIGARLTAVRSENRTAADDVDFRMLQLNCYGCHRRDERGGVGRFRKAYFETVGNVDLGDEGRLPPTLGGVGRKLTPKALASVFHPKTRPHRPFMTARMPAYSDDTADSMVRGFQAADRVDQQDAVDLLPPQQEMTDAGRDLVNTGCVGCHAFRGESLPGVVGIDLSGTTNRIDSKWFYEFVLNPSAVKKRTRMPTFFPDGKTNRPELLDGDVRHQISAIWAYLKYLDQEPLPEKIETVRSANYELSPTERPIVLRTFMEQAGTHAIAVGFPQGVHFAFDAERARLAIGWKQRFLDARGTWFERFTPPADPLGAAQVTMPAGPVVIVDESESENEDRNSDSRFGGYRLDSAGVPTFLYDVAGWSIEDRIEATESGTLRRTVTVRGNPPGQKLRLLAHAAKRLKPEGPFAFSDGQGLTVTLSDDLARTGALRRSGEVDQWLIPLDAQDRNTAILEYRW</sequence>
<name>A0A518HV25_9BACT</name>
<organism evidence="6 7">
    <name type="scientific">Stieleria neptunia</name>
    <dbReference type="NCBI Taxonomy" id="2527979"/>
    <lineage>
        <taxon>Bacteria</taxon>
        <taxon>Pseudomonadati</taxon>
        <taxon>Planctomycetota</taxon>
        <taxon>Planctomycetia</taxon>
        <taxon>Pirellulales</taxon>
        <taxon>Pirellulaceae</taxon>
        <taxon>Stieleria</taxon>
    </lineage>
</organism>
<dbReference type="PANTHER" id="PTHR33546">
    <property type="entry name" value="LARGE, MULTIFUNCTIONAL SECRETED PROTEIN-RELATED"/>
    <property type="match status" value="1"/>
</dbReference>
<dbReference type="InterPro" id="IPR009056">
    <property type="entry name" value="Cyt_c-like_dom"/>
</dbReference>
<evidence type="ECO:0000256" key="1">
    <source>
        <dbReference type="ARBA" id="ARBA00022617"/>
    </source>
</evidence>
<dbReference type="Gene3D" id="1.10.760.10">
    <property type="entry name" value="Cytochrome c-like domain"/>
    <property type="match status" value="3"/>
</dbReference>
<dbReference type="PANTHER" id="PTHR33546:SF1">
    <property type="entry name" value="LARGE, MULTIFUNCTIONAL SECRETED PROTEIN"/>
    <property type="match status" value="1"/>
</dbReference>
<keyword evidence="2 4" id="KW-0479">Metal-binding</keyword>
<keyword evidence="7" id="KW-1185">Reference proteome</keyword>
<evidence type="ECO:0000259" key="5">
    <source>
        <dbReference type="PROSITE" id="PS51007"/>
    </source>
</evidence>
<evidence type="ECO:0000256" key="4">
    <source>
        <dbReference type="PROSITE-ProRule" id="PRU00433"/>
    </source>
</evidence>
<keyword evidence="1 4" id="KW-0349">Heme</keyword>
<protein>
    <submittedName>
        <fullName evidence="6">Cytochrome c</fullName>
    </submittedName>
</protein>
<feature type="domain" description="Cytochrome c" evidence="5">
    <location>
        <begin position="447"/>
        <end position="541"/>
    </location>
</feature>
<dbReference type="GO" id="GO:0046872">
    <property type="term" value="F:metal ion binding"/>
    <property type="evidence" value="ECO:0007669"/>
    <property type="project" value="UniProtKB-KW"/>
</dbReference>